<gene>
    <name evidence="1" type="ORF">ACH5RR_009504</name>
</gene>
<comment type="caution">
    <text evidence="1">The sequence shown here is derived from an EMBL/GenBank/DDBJ whole genome shotgun (WGS) entry which is preliminary data.</text>
</comment>
<dbReference type="Proteomes" id="UP001630127">
    <property type="component" value="Unassembled WGS sequence"/>
</dbReference>
<evidence type="ECO:0000313" key="1">
    <source>
        <dbReference type="EMBL" id="KAL3530182.1"/>
    </source>
</evidence>
<reference evidence="1 2" key="1">
    <citation type="submission" date="2024-11" db="EMBL/GenBank/DDBJ databases">
        <title>A near-complete genome assembly of Cinchona calisaya.</title>
        <authorList>
            <person name="Lian D.C."/>
            <person name="Zhao X.W."/>
            <person name="Wei L."/>
        </authorList>
    </citation>
    <scope>NUCLEOTIDE SEQUENCE [LARGE SCALE GENOMIC DNA]</scope>
    <source>
        <tissue evidence="1">Nenye</tissue>
    </source>
</reference>
<evidence type="ECO:0000313" key="2">
    <source>
        <dbReference type="Proteomes" id="UP001630127"/>
    </source>
</evidence>
<protein>
    <submittedName>
        <fullName evidence="1">Uncharacterized protein</fullName>
    </submittedName>
</protein>
<dbReference type="AlphaFoldDB" id="A0ABD3AH67"/>
<sequence length="110" mass="12252">LIVKFRWQNISLPFFSFSYSPLLGSSMQPKRIISTSIRASPRQSVLVHAHIDAQKQLTRSLACSFVRNVASNVNVCLPGHTEINKSAPVTITGRLKEEAPNVLEIFTFTP</sequence>
<feature type="non-terminal residue" evidence="1">
    <location>
        <position position="1"/>
    </location>
</feature>
<accession>A0ABD3AH67</accession>
<organism evidence="1 2">
    <name type="scientific">Cinchona calisaya</name>
    <dbReference type="NCBI Taxonomy" id="153742"/>
    <lineage>
        <taxon>Eukaryota</taxon>
        <taxon>Viridiplantae</taxon>
        <taxon>Streptophyta</taxon>
        <taxon>Embryophyta</taxon>
        <taxon>Tracheophyta</taxon>
        <taxon>Spermatophyta</taxon>
        <taxon>Magnoliopsida</taxon>
        <taxon>eudicotyledons</taxon>
        <taxon>Gunneridae</taxon>
        <taxon>Pentapetalae</taxon>
        <taxon>asterids</taxon>
        <taxon>lamiids</taxon>
        <taxon>Gentianales</taxon>
        <taxon>Rubiaceae</taxon>
        <taxon>Cinchonoideae</taxon>
        <taxon>Cinchoneae</taxon>
        <taxon>Cinchona</taxon>
    </lineage>
</organism>
<dbReference type="EMBL" id="JBJUIK010000004">
    <property type="protein sequence ID" value="KAL3530182.1"/>
    <property type="molecule type" value="Genomic_DNA"/>
</dbReference>
<keyword evidence="2" id="KW-1185">Reference proteome</keyword>
<proteinExistence type="predicted"/>
<name>A0ABD3AH67_9GENT</name>